<evidence type="ECO:0000259" key="2">
    <source>
        <dbReference type="Pfam" id="PF05618"/>
    </source>
</evidence>
<protein>
    <submittedName>
        <fullName evidence="3">ATP-dependent zinc protease</fullName>
    </submittedName>
</protein>
<dbReference type="Gene3D" id="2.40.70.10">
    <property type="entry name" value="Acid Proteases"/>
    <property type="match status" value="1"/>
</dbReference>
<comment type="caution">
    <text evidence="3">The sequence shown here is derived from an EMBL/GenBank/DDBJ whole genome shotgun (WGS) entry which is preliminary data.</text>
</comment>
<feature type="signal peptide" evidence="1">
    <location>
        <begin position="1"/>
        <end position="21"/>
    </location>
</feature>
<keyword evidence="4" id="KW-1185">Reference proteome</keyword>
<feature type="domain" description="Retropepsin-like aspartic endopeptidase" evidence="2">
    <location>
        <begin position="28"/>
        <end position="175"/>
    </location>
</feature>
<keyword evidence="3" id="KW-0378">Hydrolase</keyword>
<dbReference type="Proteomes" id="UP001595630">
    <property type="component" value="Unassembled WGS sequence"/>
</dbReference>
<keyword evidence="3" id="KW-0645">Protease</keyword>
<feature type="chain" id="PRO_5045337359" evidence="1">
    <location>
        <begin position="22"/>
        <end position="178"/>
    </location>
</feature>
<reference evidence="4" key="1">
    <citation type="journal article" date="2019" name="Int. J. Syst. Evol. Microbiol.">
        <title>The Global Catalogue of Microorganisms (GCM) 10K type strain sequencing project: providing services to taxonomists for standard genome sequencing and annotation.</title>
        <authorList>
            <consortium name="The Broad Institute Genomics Platform"/>
            <consortium name="The Broad Institute Genome Sequencing Center for Infectious Disease"/>
            <person name="Wu L."/>
            <person name="Ma J."/>
        </authorList>
    </citation>
    <scope>NUCLEOTIDE SEQUENCE [LARGE SCALE GENOMIC DNA]</scope>
    <source>
        <strain evidence="4">KCTC 42447</strain>
    </source>
</reference>
<evidence type="ECO:0000313" key="4">
    <source>
        <dbReference type="Proteomes" id="UP001595630"/>
    </source>
</evidence>
<dbReference type="PANTHER" id="PTHR38037:SF2">
    <property type="entry name" value="ATP-DEPENDENT ZINC PROTEASE DOMAIN-CONTAINING PROTEIN-RELATED"/>
    <property type="match status" value="1"/>
</dbReference>
<accession>A0ABV7T5C5</accession>
<dbReference type="SUPFAM" id="SSF50630">
    <property type="entry name" value="Acid proteases"/>
    <property type="match status" value="1"/>
</dbReference>
<dbReference type="Pfam" id="PF05618">
    <property type="entry name" value="Zn_protease"/>
    <property type="match status" value="1"/>
</dbReference>
<dbReference type="PANTHER" id="PTHR38037">
    <property type="entry name" value="ZN_PROTEASE DOMAIN-CONTAINING PROTEIN"/>
    <property type="match status" value="1"/>
</dbReference>
<keyword evidence="1" id="KW-0732">Signal</keyword>
<sequence>MLRTSALLGLLSLAVATTTVAQTQPHLYGRYENIRLDQLGKTLKAKMDTGAMTASLSARDIERFERDGEDWVRFRLAIEGMDDTLYEQPMVRISQIKTRAEERSDPEDDTDIERGADMAERPVIEMELCIGDRLIETEVNLTDRSRFTYPLLVGATALRQLDAAVYSTQKYTAGRPDC</sequence>
<dbReference type="GO" id="GO:0008233">
    <property type="term" value="F:peptidase activity"/>
    <property type="evidence" value="ECO:0007669"/>
    <property type="project" value="UniProtKB-KW"/>
</dbReference>
<dbReference type="GO" id="GO:0006508">
    <property type="term" value="P:proteolysis"/>
    <property type="evidence" value="ECO:0007669"/>
    <property type="project" value="UniProtKB-KW"/>
</dbReference>
<dbReference type="EMBL" id="JBHRXZ010000022">
    <property type="protein sequence ID" value="MFC3608399.1"/>
    <property type="molecule type" value="Genomic_DNA"/>
</dbReference>
<dbReference type="RefSeq" id="WP_386364901.1">
    <property type="nucleotide sequence ID" value="NZ_JBHRXZ010000022.1"/>
</dbReference>
<proteinExistence type="predicted"/>
<evidence type="ECO:0000313" key="3">
    <source>
        <dbReference type="EMBL" id="MFC3608399.1"/>
    </source>
</evidence>
<organism evidence="3 4">
    <name type="scientific">Stutzerimonas tarimensis</name>
    <dbReference type="NCBI Taxonomy" id="1507735"/>
    <lineage>
        <taxon>Bacteria</taxon>
        <taxon>Pseudomonadati</taxon>
        <taxon>Pseudomonadota</taxon>
        <taxon>Gammaproteobacteria</taxon>
        <taxon>Pseudomonadales</taxon>
        <taxon>Pseudomonadaceae</taxon>
        <taxon>Stutzerimonas</taxon>
    </lineage>
</organism>
<name>A0ABV7T5C5_9GAMM</name>
<gene>
    <name evidence="3" type="ORF">ACFOMF_11470</name>
</gene>
<evidence type="ECO:0000256" key="1">
    <source>
        <dbReference type="SAM" id="SignalP"/>
    </source>
</evidence>
<dbReference type="InterPro" id="IPR021109">
    <property type="entry name" value="Peptidase_aspartic_dom_sf"/>
</dbReference>
<dbReference type="InterPro" id="IPR008503">
    <property type="entry name" value="Asp_endopeptidase"/>
</dbReference>